<dbReference type="Proteomes" id="UP001156398">
    <property type="component" value="Unassembled WGS sequence"/>
</dbReference>
<dbReference type="InterPro" id="IPR015890">
    <property type="entry name" value="Chorismate_C"/>
</dbReference>
<feature type="region of interest" description="Disordered" evidence="5">
    <location>
        <begin position="201"/>
        <end position="261"/>
    </location>
</feature>
<evidence type="ECO:0000259" key="8">
    <source>
        <dbReference type="Pfam" id="PF04715"/>
    </source>
</evidence>
<keyword evidence="4" id="KW-0315">Glutamine amidotransferase</keyword>
<dbReference type="PRINTS" id="PR00097">
    <property type="entry name" value="ANTSNTHASEII"/>
</dbReference>
<keyword evidence="10" id="KW-1185">Reference proteome</keyword>
<dbReference type="Pfam" id="PF00117">
    <property type="entry name" value="GATase"/>
    <property type="match status" value="1"/>
</dbReference>
<dbReference type="InterPro" id="IPR005801">
    <property type="entry name" value="ADC_synthase"/>
</dbReference>
<evidence type="ECO:0000256" key="1">
    <source>
        <dbReference type="ARBA" id="ARBA00005970"/>
    </source>
</evidence>
<evidence type="ECO:0000256" key="3">
    <source>
        <dbReference type="ARBA" id="ARBA00022679"/>
    </source>
</evidence>
<gene>
    <name evidence="9" type="ORF">POF43_002225</name>
</gene>
<feature type="region of interest" description="Disordered" evidence="5">
    <location>
        <begin position="769"/>
        <end position="818"/>
    </location>
</feature>
<dbReference type="RefSeq" id="WP_282704371.1">
    <property type="nucleotide sequence ID" value="NZ_JAAGKO020000002.1"/>
</dbReference>
<organism evidence="9 10">
    <name type="scientific">Streptantibioticus silvisoli</name>
    <dbReference type="NCBI Taxonomy" id="2705255"/>
    <lineage>
        <taxon>Bacteria</taxon>
        <taxon>Bacillati</taxon>
        <taxon>Actinomycetota</taxon>
        <taxon>Actinomycetes</taxon>
        <taxon>Kitasatosporales</taxon>
        <taxon>Streptomycetaceae</taxon>
        <taxon>Streptantibioticus</taxon>
    </lineage>
</organism>
<evidence type="ECO:0000259" key="6">
    <source>
        <dbReference type="Pfam" id="PF00117"/>
    </source>
</evidence>
<feature type="region of interest" description="Disordered" evidence="5">
    <location>
        <begin position="861"/>
        <end position="894"/>
    </location>
</feature>
<dbReference type="InterPro" id="IPR019999">
    <property type="entry name" value="Anth_synth_I-like"/>
</dbReference>
<dbReference type="InterPro" id="IPR006805">
    <property type="entry name" value="Anth_synth_I_N"/>
</dbReference>
<dbReference type="EC" id="2.6.1.85" evidence="2"/>
<protein>
    <recommendedName>
        <fullName evidence="2">aminodeoxychorismate synthase</fullName>
        <ecNumber evidence="2">2.6.1.85</ecNumber>
    </recommendedName>
</protein>
<name>A0ABT6VU04_9ACTN</name>
<feature type="region of interest" description="Disordered" evidence="5">
    <location>
        <begin position="622"/>
        <end position="641"/>
    </location>
</feature>
<feature type="domain" description="Glutamine amidotransferase" evidence="6">
    <location>
        <begin position="4"/>
        <end position="186"/>
    </location>
</feature>
<evidence type="ECO:0000259" key="7">
    <source>
        <dbReference type="Pfam" id="PF00425"/>
    </source>
</evidence>
<evidence type="ECO:0000256" key="5">
    <source>
        <dbReference type="SAM" id="MobiDB-lite"/>
    </source>
</evidence>
<evidence type="ECO:0000256" key="2">
    <source>
        <dbReference type="ARBA" id="ARBA00013139"/>
    </source>
</evidence>
<dbReference type="EMBL" id="JAAGKO020000002">
    <property type="protein sequence ID" value="MDI5961549.1"/>
    <property type="molecule type" value="Genomic_DNA"/>
</dbReference>
<dbReference type="Gene3D" id="3.60.120.10">
    <property type="entry name" value="Anthranilate synthase"/>
    <property type="match status" value="1"/>
</dbReference>
<dbReference type="InterPro" id="IPR017926">
    <property type="entry name" value="GATASE"/>
</dbReference>
<dbReference type="PANTHER" id="PTHR11236">
    <property type="entry name" value="AMINOBENZOATE/ANTHRANILATE SYNTHASE"/>
    <property type="match status" value="1"/>
</dbReference>
<dbReference type="PRINTS" id="PR00099">
    <property type="entry name" value="CPSGATASE"/>
</dbReference>
<feature type="domain" description="Anthranilate synthase component I N-terminal" evidence="8">
    <location>
        <begin position="285"/>
        <end position="426"/>
    </location>
</feature>
<accession>A0ABT6VU04</accession>
<evidence type="ECO:0000313" key="9">
    <source>
        <dbReference type="EMBL" id="MDI5961549.1"/>
    </source>
</evidence>
<dbReference type="Gene3D" id="3.40.50.880">
    <property type="match status" value="1"/>
</dbReference>
<dbReference type="Pfam" id="PF00425">
    <property type="entry name" value="Chorismate_bind"/>
    <property type="match status" value="1"/>
</dbReference>
<evidence type="ECO:0000256" key="4">
    <source>
        <dbReference type="ARBA" id="ARBA00022962"/>
    </source>
</evidence>
<feature type="compositionally biased region" description="Low complexity" evidence="5">
    <location>
        <begin position="208"/>
        <end position="226"/>
    </location>
</feature>
<dbReference type="NCBIfam" id="TIGR00566">
    <property type="entry name" value="trpG_papA"/>
    <property type="match status" value="1"/>
</dbReference>
<feature type="compositionally biased region" description="Pro residues" evidence="5">
    <location>
        <begin position="236"/>
        <end position="252"/>
    </location>
</feature>
<dbReference type="SUPFAM" id="SSF56322">
    <property type="entry name" value="ADC synthase"/>
    <property type="match status" value="1"/>
</dbReference>
<comment type="caution">
    <text evidence="9">The sequence shown here is derived from an EMBL/GenBank/DDBJ whole genome shotgun (WGS) entry which is preliminary data.</text>
</comment>
<feature type="domain" description="Chorismate-utilising enzyme C-terminal" evidence="7">
    <location>
        <begin position="537"/>
        <end position="769"/>
    </location>
</feature>
<feature type="compositionally biased region" description="Low complexity" evidence="5">
    <location>
        <begin position="441"/>
        <end position="484"/>
    </location>
</feature>
<feature type="compositionally biased region" description="Low complexity" evidence="5">
    <location>
        <begin position="776"/>
        <end position="805"/>
    </location>
</feature>
<evidence type="ECO:0000313" key="10">
    <source>
        <dbReference type="Proteomes" id="UP001156398"/>
    </source>
</evidence>
<feature type="compositionally biased region" description="Pro residues" evidence="5">
    <location>
        <begin position="806"/>
        <end position="816"/>
    </location>
</feature>
<dbReference type="SUPFAM" id="SSF52317">
    <property type="entry name" value="Class I glutamine amidotransferase-like"/>
    <property type="match status" value="1"/>
</dbReference>
<dbReference type="InterPro" id="IPR029062">
    <property type="entry name" value="Class_I_gatase-like"/>
</dbReference>
<dbReference type="CDD" id="cd01743">
    <property type="entry name" value="GATase1_Anthranilate_Synthase"/>
    <property type="match status" value="1"/>
</dbReference>
<dbReference type="Pfam" id="PF04715">
    <property type="entry name" value="Anth_synt_I_N"/>
    <property type="match status" value="1"/>
</dbReference>
<dbReference type="PRINTS" id="PR00096">
    <property type="entry name" value="GATASE"/>
</dbReference>
<reference evidence="9 10" key="1">
    <citation type="submission" date="2023-05" db="EMBL/GenBank/DDBJ databases">
        <title>Streptantibioticus silvisoli sp. nov., acidotolerant actinomycetes 1 from pine litter.</title>
        <authorList>
            <person name="Swiecimska M."/>
            <person name="Golinska P."/>
            <person name="Sangal V."/>
            <person name="Wachnowicz B."/>
            <person name="Goodfellow M."/>
        </authorList>
    </citation>
    <scope>NUCLEOTIDE SEQUENCE [LARGE SCALE GENOMIC DNA]</scope>
    <source>
        <strain evidence="9 10">SL54</strain>
    </source>
</reference>
<keyword evidence="3" id="KW-0808">Transferase</keyword>
<feature type="region of interest" description="Disordered" evidence="5">
    <location>
        <begin position="435"/>
        <end position="491"/>
    </location>
</feature>
<dbReference type="PANTHER" id="PTHR11236:SF18">
    <property type="entry name" value="AMINODEOXYCHORISMATE SYNTHASE"/>
    <property type="match status" value="1"/>
</dbReference>
<comment type="similarity">
    <text evidence="1">In the C-terminal section; belongs to the anthranilate synthase component I family.</text>
</comment>
<dbReference type="InterPro" id="IPR006221">
    <property type="entry name" value="TrpG/PapA_dom"/>
</dbReference>
<dbReference type="PROSITE" id="PS51273">
    <property type="entry name" value="GATASE_TYPE_1"/>
    <property type="match status" value="1"/>
</dbReference>
<sequence length="894" mass="92293">MRTLLIDNYDSFTHNLAHQITAVTGREPVVVRNDDPGWRLGRLAGFDAVVLSPGPGTPERAADFGVCREVIDRCGLPLLGVCLGHQGIAARYGATVAPAPEPVHGRTSPVLHDGTGLFAGLPSPFDAVRYHSLTVTGLPAELAALARTPDGVLMALRHRTRPQWGVQFHPESIATRHGDRLLANFVALAAAERVPRERIGTAGEWRTAGESGWAGASEADLEPGLGLMPGAGLGPEPAPEPGPQSGPPPGPDVWPRSPGDVVPPRVTRSYELMVERVGGPVDAEAAFDALFRRGPYAYWLDSSRAGGGPQRGRFSVLGDASGPLARVATADVAARTVTVRSAAGEETVAGAFLDWLDRDLRATRLTTPAPPVPPCDFALGWVGYLGYELKAQCGGRNAHRSPDPDAVMVFADRALVIDHLAGETYLLALARTPPADDPAADDPVTVADDPAADDPATVAEGPSADGAAAEGPAADGPAADIHPAPADRPVDRPADRLAAACWLRETADRLRSLAALAPPAAGPALELAGPLALRHDRARYLELIADAQRQIAAGETYEVCVTNEIVAPLAGYRPDTAWRAYRAMRRAAPAPFGALLCFGGLAVLSTSPERFLRVAADGRAESRPIKGTRPRGATPQQDAALRDELATSEKDRSENLMIVDLVRNDLGRSAVPGSVEVPGLFEVETYDTVHQLVSTVRATLRPRASAVDCVRAAFPPGSMTGAPKIRTLSVLDRLEAGPRGVYSGAVGYFSLTGAADLSVVIRTAVLSPGTPGESGAPGIPATPGTPGAQAIPGEPGTPGTHAIPGTPGPPATPPTPARVRYGTGGAVVALSDPGAEFTETVVKAAPLLALTGGVFPGAGRAGAGHGPGAGARVIPRDTGGGRGANAAISGTTGR</sequence>
<proteinExistence type="inferred from homology"/>